<name>A0A345T0K7_9ACTN</name>
<accession>A0A345T0K7</accession>
<keyword evidence="3" id="KW-1185">Reference proteome</keyword>
<feature type="region of interest" description="Disordered" evidence="1">
    <location>
        <begin position="1"/>
        <end position="20"/>
    </location>
</feature>
<dbReference type="Proteomes" id="UP000249340">
    <property type="component" value="Chromosome"/>
</dbReference>
<proteinExistence type="predicted"/>
<dbReference type="KEGG" id="stri:C7M71_020955"/>
<dbReference type="AlphaFoldDB" id="A0A345T0K7"/>
<organism evidence="2 3">
    <name type="scientific">Peterkaempfera bronchialis</name>
    <dbReference type="NCBI Taxonomy" id="2126346"/>
    <lineage>
        <taxon>Bacteria</taxon>
        <taxon>Bacillati</taxon>
        <taxon>Actinomycetota</taxon>
        <taxon>Actinomycetes</taxon>
        <taxon>Kitasatosporales</taxon>
        <taxon>Streptomycetaceae</taxon>
        <taxon>Peterkaempfera</taxon>
    </lineage>
</organism>
<sequence length="182" mass="19139">MDPLCATDASGLKARTEPGGGVVPDQPWTLKSSRLALHGAVFGGVVEVTTSSGTAKRVLKFTVDSIDIGDLDMSTIEYNARTTHVKSRPGSTSTMRSGPIVMYTESLTGHLSRLVGVPVPDVGAITLTPDTLPKFLYDLIGKVPVPLDLELTGVKAVQAGQFGGTLKIPGMHLYTDGEPYDG</sequence>
<dbReference type="EMBL" id="CP031264">
    <property type="protein sequence ID" value="AXI79512.1"/>
    <property type="molecule type" value="Genomic_DNA"/>
</dbReference>
<evidence type="ECO:0000256" key="1">
    <source>
        <dbReference type="SAM" id="MobiDB-lite"/>
    </source>
</evidence>
<protein>
    <submittedName>
        <fullName evidence="2">Uncharacterized protein</fullName>
    </submittedName>
</protein>
<evidence type="ECO:0000313" key="2">
    <source>
        <dbReference type="EMBL" id="AXI79512.1"/>
    </source>
</evidence>
<reference evidence="3" key="1">
    <citation type="submission" date="2018-07" db="EMBL/GenBank/DDBJ databases">
        <title>Streptacidiphilus bronchialis DSM 106435 chromosome.</title>
        <authorList>
            <person name="Batra D."/>
            <person name="Gulvik C.A."/>
        </authorList>
    </citation>
    <scope>NUCLEOTIDE SEQUENCE [LARGE SCALE GENOMIC DNA]</scope>
    <source>
        <strain evidence="3">DSM 106435</strain>
    </source>
</reference>
<dbReference type="OrthoDB" id="4350094at2"/>
<evidence type="ECO:0000313" key="3">
    <source>
        <dbReference type="Proteomes" id="UP000249340"/>
    </source>
</evidence>
<gene>
    <name evidence="2" type="ORF">C7M71_020955</name>
</gene>